<keyword evidence="16" id="KW-1185">Reference proteome</keyword>
<keyword evidence="5 11" id="KW-0472">Membrane</keyword>
<dbReference type="PROSITE" id="PS50835">
    <property type="entry name" value="IG_LIKE"/>
    <property type="match status" value="1"/>
</dbReference>
<dbReference type="CDD" id="cd00185">
    <property type="entry name" value="TNFRSF"/>
    <property type="match status" value="1"/>
</dbReference>
<feature type="compositionally biased region" description="Basic and acidic residues" evidence="10">
    <location>
        <begin position="311"/>
        <end position="332"/>
    </location>
</feature>
<evidence type="ECO:0000313" key="15">
    <source>
        <dbReference type="EMBL" id="CAH3157387.1"/>
    </source>
</evidence>
<dbReference type="PROSITE" id="PS00652">
    <property type="entry name" value="TNFR_NGFR_1"/>
    <property type="match status" value="1"/>
</dbReference>
<keyword evidence="12" id="KW-0732">Signal</keyword>
<evidence type="ECO:0000256" key="7">
    <source>
        <dbReference type="ARBA" id="ARBA00023170"/>
    </source>
</evidence>
<feature type="domain" description="Ig-like" evidence="14">
    <location>
        <begin position="383"/>
        <end position="467"/>
    </location>
</feature>
<keyword evidence="4 11" id="KW-1133">Transmembrane helix</keyword>
<dbReference type="InterPro" id="IPR047526">
    <property type="entry name" value="TNR19/27/EDAR"/>
</dbReference>
<proteinExistence type="predicted"/>
<feature type="domain" description="TNFR-Cys" evidence="13">
    <location>
        <begin position="72"/>
        <end position="111"/>
    </location>
</feature>
<feature type="disulfide bond" evidence="9">
    <location>
        <begin position="93"/>
        <end position="111"/>
    </location>
</feature>
<protein>
    <submittedName>
        <fullName evidence="15">Uncharacterized protein</fullName>
    </submittedName>
</protein>
<feature type="repeat" description="TNFR-Cys" evidence="9">
    <location>
        <begin position="72"/>
        <end position="111"/>
    </location>
</feature>
<feature type="region of interest" description="Disordered" evidence="10">
    <location>
        <begin position="245"/>
        <end position="357"/>
    </location>
</feature>
<evidence type="ECO:0000256" key="9">
    <source>
        <dbReference type="PROSITE-ProRule" id="PRU00206"/>
    </source>
</evidence>
<evidence type="ECO:0000256" key="11">
    <source>
        <dbReference type="SAM" id="Phobius"/>
    </source>
</evidence>
<evidence type="ECO:0000256" key="12">
    <source>
        <dbReference type="SAM" id="SignalP"/>
    </source>
</evidence>
<dbReference type="Pfam" id="PF13895">
    <property type="entry name" value="Ig_2"/>
    <property type="match status" value="1"/>
</dbReference>
<dbReference type="SUPFAM" id="SSF48726">
    <property type="entry name" value="Immunoglobulin"/>
    <property type="match status" value="1"/>
</dbReference>
<reference evidence="15 16" key="1">
    <citation type="submission" date="2022-05" db="EMBL/GenBank/DDBJ databases">
        <authorList>
            <consortium name="Genoscope - CEA"/>
            <person name="William W."/>
        </authorList>
    </citation>
    <scope>NUCLEOTIDE SEQUENCE [LARGE SCALE GENOMIC DNA]</scope>
</reference>
<keyword evidence="7" id="KW-0675">Receptor</keyword>
<name>A0ABN8Q598_9CNID</name>
<keyword evidence="8" id="KW-0325">Glycoprotein</keyword>
<evidence type="ECO:0000256" key="8">
    <source>
        <dbReference type="ARBA" id="ARBA00023180"/>
    </source>
</evidence>
<accession>A0ABN8Q598</accession>
<evidence type="ECO:0000256" key="5">
    <source>
        <dbReference type="ARBA" id="ARBA00023136"/>
    </source>
</evidence>
<dbReference type="InterPro" id="IPR011029">
    <property type="entry name" value="DEATH-like_dom_sf"/>
</dbReference>
<dbReference type="SMART" id="SM00408">
    <property type="entry name" value="IGc2"/>
    <property type="match status" value="1"/>
</dbReference>
<feature type="signal peptide" evidence="12">
    <location>
        <begin position="1"/>
        <end position="24"/>
    </location>
</feature>
<comment type="subcellular location">
    <subcellularLocation>
        <location evidence="1">Membrane</location>
        <topology evidence="1">Single-pass membrane protein</topology>
    </subcellularLocation>
</comment>
<dbReference type="Gene3D" id="2.60.40.10">
    <property type="entry name" value="Immunoglobulins"/>
    <property type="match status" value="1"/>
</dbReference>
<dbReference type="InterPro" id="IPR003599">
    <property type="entry name" value="Ig_sub"/>
</dbReference>
<feature type="transmembrane region" description="Helical" evidence="11">
    <location>
        <begin position="201"/>
        <end position="223"/>
    </location>
</feature>
<dbReference type="InterPro" id="IPR001368">
    <property type="entry name" value="TNFR/NGFR_Cys_rich_reg"/>
</dbReference>
<evidence type="ECO:0000259" key="13">
    <source>
        <dbReference type="PROSITE" id="PS50050"/>
    </source>
</evidence>
<evidence type="ECO:0000259" key="14">
    <source>
        <dbReference type="PROSITE" id="PS50835"/>
    </source>
</evidence>
<gene>
    <name evidence="15" type="ORF">PEVE_00002484</name>
</gene>
<sequence>MQSPTVVMLLGVCSQLLLPHECHQICSQDEFTVKVNGSSVRCLSCAKCHPGLGLFPVCGSDISPKQNIECKPCPPGKFSNTYDSAPCHECHECVTHEVVAVNCTKLQDRNCSGTCQKGYYFVKKAPHIHICQQCSYCCFDGKDVIQEECVTQGLNASNQHCSQRADKKCAPNPMSVTNPEPTNLSWSSSTTDSPTNQKKNILTIVFGALAAMLLAALAGTILFRRRKGKQETPSQRDIVLHVETPSPASHQVNIPEASIPQNQDVSPKSRVQALQNEAFASSAEGTPCHSEDEVDDLPGERNKRTKHLNKRERSREAPNDEARQQLLDRSEENSAGENVSIHGESAEGAQGGNRRRSSTESIIRLLTIIRRLSLGNKAGDYQPVQDKDADDSEDSLRILEEGTSKLVFRCEVRGKGKITYQWFKDGSMLEGERSPNLVLHRIKPSDFGYYRCEVRCSDGQNRSEPVKLLSPVSELDVSPRKGMRFKYLTEAFKEEMEIEDTVKILLQKKIPGAGGWRKVSREHKMSDIGIRALEGSNEPGNGVIEYLKCDNPKLTVYGFCKSLKKVKRNDIVDILSDHLVSVSCNV</sequence>
<evidence type="ECO:0000313" key="16">
    <source>
        <dbReference type="Proteomes" id="UP001159427"/>
    </source>
</evidence>
<feature type="disulfide bond" evidence="9">
    <location>
        <begin position="90"/>
        <end position="103"/>
    </location>
</feature>
<dbReference type="InterPro" id="IPR007110">
    <property type="entry name" value="Ig-like_dom"/>
</dbReference>
<comment type="caution">
    <text evidence="15">The sequence shown here is derived from an EMBL/GenBank/DDBJ whole genome shotgun (WGS) entry which is preliminary data.</text>
</comment>
<dbReference type="InterPro" id="IPR003598">
    <property type="entry name" value="Ig_sub2"/>
</dbReference>
<feature type="chain" id="PRO_5046924458" evidence="12">
    <location>
        <begin position="25"/>
        <end position="586"/>
    </location>
</feature>
<dbReference type="Gene3D" id="1.10.533.10">
    <property type="entry name" value="Death Domain, Fas"/>
    <property type="match status" value="1"/>
</dbReference>
<dbReference type="PANTHER" id="PTHR12120:SF10">
    <property type="entry name" value="TNFR-CYS DOMAIN-CONTAINING PROTEIN"/>
    <property type="match status" value="1"/>
</dbReference>
<dbReference type="SMART" id="SM00208">
    <property type="entry name" value="TNFR"/>
    <property type="match status" value="2"/>
</dbReference>
<evidence type="ECO:0000256" key="4">
    <source>
        <dbReference type="ARBA" id="ARBA00022989"/>
    </source>
</evidence>
<keyword evidence="3" id="KW-0677">Repeat</keyword>
<dbReference type="EMBL" id="CALNXI010001145">
    <property type="protein sequence ID" value="CAH3157387.1"/>
    <property type="molecule type" value="Genomic_DNA"/>
</dbReference>
<evidence type="ECO:0000256" key="2">
    <source>
        <dbReference type="ARBA" id="ARBA00022692"/>
    </source>
</evidence>
<dbReference type="Proteomes" id="UP001159427">
    <property type="component" value="Unassembled WGS sequence"/>
</dbReference>
<evidence type="ECO:0000256" key="10">
    <source>
        <dbReference type="SAM" id="MobiDB-lite"/>
    </source>
</evidence>
<dbReference type="InterPro" id="IPR013783">
    <property type="entry name" value="Ig-like_fold"/>
</dbReference>
<dbReference type="PROSITE" id="PS50050">
    <property type="entry name" value="TNFR_NGFR_2"/>
    <property type="match status" value="1"/>
</dbReference>
<feature type="region of interest" description="Disordered" evidence="10">
    <location>
        <begin position="172"/>
        <end position="195"/>
    </location>
</feature>
<dbReference type="Gene3D" id="2.10.50.10">
    <property type="entry name" value="Tumor Necrosis Factor Receptor, subunit A, domain 2"/>
    <property type="match status" value="1"/>
</dbReference>
<evidence type="ECO:0000256" key="3">
    <source>
        <dbReference type="ARBA" id="ARBA00022737"/>
    </source>
</evidence>
<keyword evidence="6 9" id="KW-1015">Disulfide bond</keyword>
<evidence type="ECO:0000256" key="1">
    <source>
        <dbReference type="ARBA" id="ARBA00004167"/>
    </source>
</evidence>
<evidence type="ECO:0000256" key="6">
    <source>
        <dbReference type="ARBA" id="ARBA00023157"/>
    </source>
</evidence>
<dbReference type="SMART" id="SM00409">
    <property type="entry name" value="IG"/>
    <property type="match status" value="1"/>
</dbReference>
<dbReference type="InterPro" id="IPR036179">
    <property type="entry name" value="Ig-like_dom_sf"/>
</dbReference>
<dbReference type="PANTHER" id="PTHR12120">
    <property type="entry name" value="TNFR-CYS DOMAIN-CONTAINING PROTEIN"/>
    <property type="match status" value="1"/>
</dbReference>
<keyword evidence="2 11" id="KW-0812">Transmembrane</keyword>
<organism evidence="15 16">
    <name type="scientific">Porites evermanni</name>
    <dbReference type="NCBI Taxonomy" id="104178"/>
    <lineage>
        <taxon>Eukaryota</taxon>
        <taxon>Metazoa</taxon>
        <taxon>Cnidaria</taxon>
        <taxon>Anthozoa</taxon>
        <taxon>Hexacorallia</taxon>
        <taxon>Scleractinia</taxon>
        <taxon>Fungiina</taxon>
        <taxon>Poritidae</taxon>
        <taxon>Porites</taxon>
    </lineage>
</organism>
<feature type="compositionally biased region" description="Polar residues" evidence="10">
    <location>
        <begin position="174"/>
        <end position="195"/>
    </location>
</feature>
<comment type="caution">
    <text evidence="9">Lacks conserved residue(s) required for the propagation of feature annotation.</text>
</comment>